<organism evidence="10 11">
    <name type="scientific">Dickeya lacustris</name>
    <dbReference type="NCBI Taxonomy" id="2259638"/>
    <lineage>
        <taxon>Bacteria</taxon>
        <taxon>Pseudomonadati</taxon>
        <taxon>Pseudomonadota</taxon>
        <taxon>Gammaproteobacteria</taxon>
        <taxon>Enterobacterales</taxon>
        <taxon>Pectobacteriaceae</taxon>
        <taxon>Dickeya</taxon>
    </lineage>
</organism>
<proteinExistence type="inferred from homology"/>
<evidence type="ECO:0000259" key="8">
    <source>
        <dbReference type="PROSITE" id="PS50893"/>
    </source>
</evidence>
<reference evidence="10 11" key="1">
    <citation type="submission" date="2022-12" db="EMBL/GenBank/DDBJ databases">
        <title>Complete genome sequencing of Dickeya lacustris type strain LMG30899.</title>
        <authorList>
            <person name="Dobhal S."/>
            <person name="Arizala D."/>
            <person name="Arif M."/>
        </authorList>
    </citation>
    <scope>NUCLEOTIDE SEQUENCE [LARGE SCALE GENOMIC DNA]</scope>
    <source>
        <strain evidence="10 11">LMG30899</strain>
    </source>
</reference>
<dbReference type="PANTHER" id="PTHR43869">
    <property type="entry name" value="GLYCINE BETAINE/PROLINE BETAINE TRANSPORT SYSTEM ATP-BINDING PROTEIN PROV"/>
    <property type="match status" value="1"/>
</dbReference>
<keyword evidence="7" id="KW-0997">Cell inner membrane</keyword>
<dbReference type="CDD" id="cd09831">
    <property type="entry name" value="CBS_pair_ABC_Gly_Pro_assoc"/>
    <property type="match status" value="1"/>
</dbReference>
<comment type="subunit">
    <text evidence="7">The complex is probably composed of two ATP-binding proteins, two transmembrane proteins and a solute-binding protein.</text>
</comment>
<evidence type="ECO:0000259" key="9">
    <source>
        <dbReference type="PROSITE" id="PS51371"/>
    </source>
</evidence>
<protein>
    <recommendedName>
        <fullName evidence="7">Quaternary amine transport ATP-binding protein</fullName>
        <ecNumber evidence="7">7.6.2.9</ecNumber>
    </recommendedName>
</protein>
<keyword evidence="6" id="KW-0129">CBS domain</keyword>
<evidence type="ECO:0000256" key="5">
    <source>
        <dbReference type="ARBA" id="ARBA00022970"/>
    </source>
</evidence>
<dbReference type="InterPro" id="IPR005892">
    <property type="entry name" value="Gly-betaine_transp_ATP-bd"/>
</dbReference>
<dbReference type="EMBL" id="CP114280">
    <property type="protein sequence ID" value="WFN55090.1"/>
    <property type="molecule type" value="Genomic_DNA"/>
</dbReference>
<dbReference type="InterPro" id="IPR003439">
    <property type="entry name" value="ABC_transporter-like_ATP-bd"/>
</dbReference>
<evidence type="ECO:0000256" key="2">
    <source>
        <dbReference type="ARBA" id="ARBA00022448"/>
    </source>
</evidence>
<dbReference type="Proteomes" id="UP001219630">
    <property type="component" value="Chromosome"/>
</dbReference>
<comment type="subcellular location">
    <subcellularLocation>
        <location evidence="7">Cell inner membrane</location>
        <topology evidence="7">Peripheral membrane protein</topology>
    </subcellularLocation>
</comment>
<dbReference type="GO" id="GO:0005524">
    <property type="term" value="F:ATP binding"/>
    <property type="evidence" value="ECO:0007669"/>
    <property type="project" value="UniProtKB-KW"/>
</dbReference>
<dbReference type="SMART" id="SM00382">
    <property type="entry name" value="AAA"/>
    <property type="match status" value="1"/>
</dbReference>
<keyword evidence="2 7" id="KW-0813">Transport</keyword>
<gene>
    <name evidence="10" type="primary">proV</name>
    <name evidence="10" type="ORF">O1Q98_15850</name>
</gene>
<keyword evidence="4 7" id="KW-0067">ATP-binding</keyword>
<dbReference type="PROSITE" id="PS51371">
    <property type="entry name" value="CBS"/>
    <property type="match status" value="1"/>
</dbReference>
<dbReference type="InterPro" id="IPR017871">
    <property type="entry name" value="ABC_transporter-like_CS"/>
</dbReference>
<evidence type="ECO:0000313" key="10">
    <source>
        <dbReference type="EMBL" id="WFN55090.1"/>
    </source>
</evidence>
<dbReference type="InterPro" id="IPR003593">
    <property type="entry name" value="AAA+_ATPase"/>
</dbReference>
<dbReference type="PROSITE" id="PS00211">
    <property type="entry name" value="ABC_TRANSPORTER_1"/>
    <property type="match status" value="1"/>
</dbReference>
<dbReference type="NCBIfam" id="TIGR01186">
    <property type="entry name" value="proV"/>
    <property type="match status" value="1"/>
</dbReference>
<dbReference type="PROSITE" id="PS50893">
    <property type="entry name" value="ABC_TRANSPORTER_2"/>
    <property type="match status" value="1"/>
</dbReference>
<comment type="similarity">
    <text evidence="1 7">Belongs to the ABC transporter superfamily.</text>
</comment>
<dbReference type="PANTHER" id="PTHR43869:SF1">
    <property type="entry name" value="GLYCINE BETAINE_PROLINE BETAINE TRANSPORT SYSTEM ATP-BINDING PROTEIN PROV"/>
    <property type="match status" value="1"/>
</dbReference>
<dbReference type="InterPro" id="IPR046342">
    <property type="entry name" value="CBS_dom_sf"/>
</dbReference>
<accession>A0ABY8G594</accession>
<dbReference type="Gene3D" id="3.40.50.300">
    <property type="entry name" value="P-loop containing nucleotide triphosphate hydrolases"/>
    <property type="match status" value="1"/>
</dbReference>
<evidence type="ECO:0000256" key="4">
    <source>
        <dbReference type="ARBA" id="ARBA00022840"/>
    </source>
</evidence>
<name>A0ABY8G594_9GAMM</name>
<feature type="domain" description="ABC transporter" evidence="8">
    <location>
        <begin position="29"/>
        <end position="265"/>
    </location>
</feature>
<keyword evidence="5" id="KW-0029">Amino-acid transport</keyword>
<dbReference type="SUPFAM" id="SSF52540">
    <property type="entry name" value="P-loop containing nucleoside triphosphate hydrolases"/>
    <property type="match status" value="1"/>
</dbReference>
<evidence type="ECO:0000256" key="3">
    <source>
        <dbReference type="ARBA" id="ARBA00022741"/>
    </source>
</evidence>
<dbReference type="Gene3D" id="3.10.580.10">
    <property type="entry name" value="CBS-domain"/>
    <property type="match status" value="1"/>
</dbReference>
<keyword evidence="7" id="KW-0472">Membrane</keyword>
<dbReference type="InterPro" id="IPR027417">
    <property type="entry name" value="P-loop_NTPase"/>
</dbReference>
<dbReference type="Pfam" id="PF00005">
    <property type="entry name" value="ABC_tran"/>
    <property type="match status" value="1"/>
</dbReference>
<evidence type="ECO:0000256" key="1">
    <source>
        <dbReference type="ARBA" id="ARBA00005417"/>
    </source>
</evidence>
<dbReference type="SUPFAM" id="SSF54631">
    <property type="entry name" value="CBS-domain pair"/>
    <property type="match status" value="1"/>
</dbReference>
<keyword evidence="3 7" id="KW-0547">Nucleotide-binding</keyword>
<dbReference type="CDD" id="cd03294">
    <property type="entry name" value="ABC_Pro_Gly_Betaine"/>
    <property type="match status" value="1"/>
</dbReference>
<keyword evidence="7" id="KW-1003">Cell membrane</keyword>
<dbReference type="InterPro" id="IPR000644">
    <property type="entry name" value="CBS_dom"/>
</dbReference>
<evidence type="ECO:0000313" key="11">
    <source>
        <dbReference type="Proteomes" id="UP001219630"/>
    </source>
</evidence>
<dbReference type="EC" id="7.6.2.9" evidence="7"/>
<dbReference type="Pfam" id="PF00571">
    <property type="entry name" value="CBS"/>
    <property type="match status" value="1"/>
</dbReference>
<sequence>MAIKLEVKHLYKIFGEHPERAFTLLEKGLDKNQIFARNGLTVGVKDVSLAIEEGEIFVIMGLSGSGKSTLVRLLNRLIEPTRGDVLIDGQNISQLSASALRDVRRKKISMVFQSFALMPHLNILDNTAFGIDLAGVSRTERDSKALSALQQVGLEAYAAAYPDELSGGMRQRVGLARALANDPDILLMDEAFSALDPLIRTEMQDELIKLQARQQRTIVFISHDLDEAMRIGDRIAVMHSGEVIQTGTPDEILNTPANDYVRSFFRGVDISQVFCAKDIARRRPVTIIRHTPGVGPRSALKILQDEDREYGYVLERGRKFIGVVSLDSLKQALRQQQPLEQALLPSPAPVPAEMPLSELISLVAQAPCAVPVIDEQHDYLGIISKGMLLQALDKENPIND</sequence>
<dbReference type="RefSeq" id="WP_125260440.1">
    <property type="nucleotide sequence ID" value="NZ_CP114280.1"/>
</dbReference>
<comment type="catalytic activity">
    <reaction evidence="7">
        <text>a quaternary ammonium(out) + ATP + H2O = a quaternary ammonium(in) + ADP + phosphate + H(+)</text>
        <dbReference type="Rhea" id="RHEA:11036"/>
        <dbReference type="ChEBI" id="CHEBI:15377"/>
        <dbReference type="ChEBI" id="CHEBI:15378"/>
        <dbReference type="ChEBI" id="CHEBI:30616"/>
        <dbReference type="ChEBI" id="CHEBI:35267"/>
        <dbReference type="ChEBI" id="CHEBI:43474"/>
        <dbReference type="ChEBI" id="CHEBI:456216"/>
    </reaction>
</comment>
<dbReference type="InterPro" id="IPR051921">
    <property type="entry name" value="ABC_osmolyte_uptake_ATP-bind"/>
</dbReference>
<evidence type="ECO:0000256" key="6">
    <source>
        <dbReference type="PROSITE-ProRule" id="PRU00703"/>
    </source>
</evidence>
<evidence type="ECO:0000256" key="7">
    <source>
        <dbReference type="RuleBase" id="RU369116"/>
    </source>
</evidence>
<dbReference type="NCBIfam" id="NF007480">
    <property type="entry name" value="PRK10070.1"/>
    <property type="match status" value="1"/>
</dbReference>
<feature type="domain" description="CBS" evidence="9">
    <location>
        <begin position="343"/>
        <end position="398"/>
    </location>
</feature>
<keyword evidence="11" id="KW-1185">Reference proteome</keyword>